<sequence length="57" mass="6093">MQPDVISEASDEARDEAIDEALAGTESLDDVPLTEHVARFDAVHGALNDALARIDTD</sequence>
<organism evidence="1 2">
    <name type="scientific">Actinophytocola gossypii</name>
    <dbReference type="NCBI Taxonomy" id="2812003"/>
    <lineage>
        <taxon>Bacteria</taxon>
        <taxon>Bacillati</taxon>
        <taxon>Actinomycetota</taxon>
        <taxon>Actinomycetes</taxon>
        <taxon>Pseudonocardiales</taxon>
        <taxon>Pseudonocardiaceae</taxon>
    </lineage>
</organism>
<dbReference type="Proteomes" id="UP001156441">
    <property type="component" value="Unassembled WGS sequence"/>
</dbReference>
<dbReference type="RefSeq" id="WP_260195547.1">
    <property type="nucleotide sequence ID" value="NZ_JAFFZE010000026.1"/>
</dbReference>
<evidence type="ECO:0000313" key="1">
    <source>
        <dbReference type="EMBL" id="MCT2587639.1"/>
    </source>
</evidence>
<protein>
    <submittedName>
        <fullName evidence="1">Uncharacterized protein</fullName>
    </submittedName>
</protein>
<comment type="caution">
    <text evidence="1">The sequence shown here is derived from an EMBL/GenBank/DDBJ whole genome shotgun (WGS) entry which is preliminary data.</text>
</comment>
<gene>
    <name evidence="1" type="ORF">JT362_31415</name>
</gene>
<evidence type="ECO:0000313" key="2">
    <source>
        <dbReference type="Proteomes" id="UP001156441"/>
    </source>
</evidence>
<accession>A0ABT2JID5</accession>
<dbReference type="EMBL" id="JAFFZE010000026">
    <property type="protein sequence ID" value="MCT2587639.1"/>
    <property type="molecule type" value="Genomic_DNA"/>
</dbReference>
<keyword evidence="2" id="KW-1185">Reference proteome</keyword>
<proteinExistence type="predicted"/>
<reference evidence="1 2" key="1">
    <citation type="submission" date="2021-02" db="EMBL/GenBank/DDBJ databases">
        <title>Actinophytocola xerophila sp. nov., isolated from soil of cotton cropping field.</title>
        <authorList>
            <person name="Huang R."/>
            <person name="Chen X."/>
            <person name="Ge X."/>
            <person name="Liu W."/>
        </authorList>
    </citation>
    <scope>NUCLEOTIDE SEQUENCE [LARGE SCALE GENOMIC DNA]</scope>
    <source>
        <strain evidence="1 2">S1-96</strain>
    </source>
</reference>
<name>A0ABT2JID5_9PSEU</name>